<name>A9GNN2_SORC5</name>
<dbReference type="Proteomes" id="UP000002139">
    <property type="component" value="Chromosome"/>
</dbReference>
<feature type="compositionally biased region" description="Basic and acidic residues" evidence="1">
    <location>
        <begin position="222"/>
        <end position="244"/>
    </location>
</feature>
<keyword evidence="2" id="KW-0812">Transmembrane</keyword>
<organism evidence="4 5">
    <name type="scientific">Sorangium cellulosum (strain So ce56)</name>
    <name type="common">Polyangium cellulosum (strain So ce56)</name>
    <dbReference type="NCBI Taxonomy" id="448385"/>
    <lineage>
        <taxon>Bacteria</taxon>
        <taxon>Pseudomonadati</taxon>
        <taxon>Myxococcota</taxon>
        <taxon>Polyangia</taxon>
        <taxon>Polyangiales</taxon>
        <taxon>Polyangiaceae</taxon>
        <taxon>Sorangium</taxon>
    </lineage>
</organism>
<dbReference type="GO" id="GO:0006352">
    <property type="term" value="P:DNA-templated transcription initiation"/>
    <property type="evidence" value="ECO:0007669"/>
    <property type="project" value="InterPro"/>
</dbReference>
<evidence type="ECO:0000259" key="3">
    <source>
        <dbReference type="Pfam" id="PF04542"/>
    </source>
</evidence>
<feature type="region of interest" description="Disordered" evidence="1">
    <location>
        <begin position="50"/>
        <end position="69"/>
    </location>
</feature>
<dbReference type="Gene3D" id="1.10.1740.10">
    <property type="match status" value="1"/>
</dbReference>
<feature type="compositionally biased region" description="Pro residues" evidence="1">
    <location>
        <begin position="272"/>
        <end position="285"/>
    </location>
</feature>
<dbReference type="GO" id="GO:0003700">
    <property type="term" value="F:DNA-binding transcription factor activity"/>
    <property type="evidence" value="ECO:0007669"/>
    <property type="project" value="InterPro"/>
</dbReference>
<accession>A9GNN2</accession>
<evidence type="ECO:0000256" key="2">
    <source>
        <dbReference type="SAM" id="Phobius"/>
    </source>
</evidence>
<keyword evidence="5" id="KW-1185">Reference proteome</keyword>
<keyword evidence="2" id="KW-1133">Transmembrane helix</keyword>
<sequence>MRRRVPSGEVDDVVQTVLCDALASQGRPADPTELRRWLLGIARHKVADHHRRSAREAATELPDLPVGPPPVEARELARWAEEQASASRDARQTLSWMAREGEGEKLESIAADEQVPAARVRQRVSRMRRWMKERWMAELAAVAALAILAFVVARLLRSTSEAPVIAPLPEPQPSAPPDGPSPPIAPPSPLDALERARSLRAEALRACDEAAFRRCLDQLDEADRLDPAGRDAPEIAAARERALEALRAPTEKAPAPVNDKLDRKDESNSRPAPTPRPKVAPPPAQKPTSSVPAEQMLKEQMLKSRKAAPKSKIDEVDFPSGKL</sequence>
<gene>
    <name evidence="4" type="ordered locus">sce3443</name>
</gene>
<evidence type="ECO:0000256" key="1">
    <source>
        <dbReference type="SAM" id="MobiDB-lite"/>
    </source>
</evidence>
<feature type="transmembrane region" description="Helical" evidence="2">
    <location>
        <begin position="135"/>
        <end position="156"/>
    </location>
</feature>
<dbReference type="Pfam" id="PF04542">
    <property type="entry name" value="Sigma70_r2"/>
    <property type="match status" value="1"/>
</dbReference>
<dbReference type="EMBL" id="AM746676">
    <property type="protein sequence ID" value="CAN93602.1"/>
    <property type="molecule type" value="Genomic_DNA"/>
</dbReference>
<evidence type="ECO:0000313" key="5">
    <source>
        <dbReference type="Proteomes" id="UP000002139"/>
    </source>
</evidence>
<dbReference type="AlphaFoldDB" id="A9GNN2"/>
<dbReference type="SUPFAM" id="SSF88946">
    <property type="entry name" value="Sigma2 domain of RNA polymerase sigma factors"/>
    <property type="match status" value="1"/>
</dbReference>
<feature type="domain" description="RNA polymerase sigma-70 region 2" evidence="3">
    <location>
        <begin position="2"/>
        <end position="55"/>
    </location>
</feature>
<dbReference type="eggNOG" id="COG1595">
    <property type="taxonomic scope" value="Bacteria"/>
</dbReference>
<feature type="compositionally biased region" description="Basic and acidic residues" evidence="1">
    <location>
        <begin position="259"/>
        <end position="268"/>
    </location>
</feature>
<feature type="region of interest" description="Disordered" evidence="1">
    <location>
        <begin position="222"/>
        <end position="323"/>
    </location>
</feature>
<keyword evidence="2" id="KW-0472">Membrane</keyword>
<evidence type="ECO:0000313" key="4">
    <source>
        <dbReference type="EMBL" id="CAN93602.1"/>
    </source>
</evidence>
<dbReference type="HOGENOM" id="CLU_860251_0_0_7"/>
<dbReference type="InterPro" id="IPR013325">
    <property type="entry name" value="RNA_pol_sigma_r2"/>
</dbReference>
<protein>
    <submittedName>
        <fullName evidence="4">Membrane protein</fullName>
    </submittedName>
</protein>
<proteinExistence type="predicted"/>
<feature type="compositionally biased region" description="Pro residues" evidence="1">
    <location>
        <begin position="166"/>
        <end position="189"/>
    </location>
</feature>
<reference evidence="4 5" key="1">
    <citation type="journal article" date="2007" name="Nat. Biotechnol.">
        <title>Complete genome sequence of the myxobacterium Sorangium cellulosum.</title>
        <authorList>
            <person name="Schneiker S."/>
            <person name="Perlova O."/>
            <person name="Kaiser O."/>
            <person name="Gerth K."/>
            <person name="Alici A."/>
            <person name="Altmeyer M.O."/>
            <person name="Bartels D."/>
            <person name="Bekel T."/>
            <person name="Beyer S."/>
            <person name="Bode E."/>
            <person name="Bode H.B."/>
            <person name="Bolten C.J."/>
            <person name="Choudhuri J.V."/>
            <person name="Doss S."/>
            <person name="Elnakady Y.A."/>
            <person name="Frank B."/>
            <person name="Gaigalat L."/>
            <person name="Goesmann A."/>
            <person name="Groeger C."/>
            <person name="Gross F."/>
            <person name="Jelsbak L."/>
            <person name="Jelsbak L."/>
            <person name="Kalinowski J."/>
            <person name="Kegler C."/>
            <person name="Knauber T."/>
            <person name="Konietzny S."/>
            <person name="Kopp M."/>
            <person name="Krause L."/>
            <person name="Krug D."/>
            <person name="Linke B."/>
            <person name="Mahmud T."/>
            <person name="Martinez-Arias R."/>
            <person name="McHardy A.C."/>
            <person name="Merai M."/>
            <person name="Meyer F."/>
            <person name="Mormann S."/>
            <person name="Munoz-Dorado J."/>
            <person name="Perez J."/>
            <person name="Pradella S."/>
            <person name="Rachid S."/>
            <person name="Raddatz G."/>
            <person name="Rosenau F."/>
            <person name="Rueckert C."/>
            <person name="Sasse F."/>
            <person name="Scharfe M."/>
            <person name="Schuster S.C."/>
            <person name="Suen G."/>
            <person name="Treuner-Lange A."/>
            <person name="Velicer G.J."/>
            <person name="Vorholter F.-J."/>
            <person name="Weissman K.J."/>
            <person name="Welch R.D."/>
            <person name="Wenzel S.C."/>
            <person name="Whitworth D.E."/>
            <person name="Wilhelm S."/>
            <person name="Wittmann C."/>
            <person name="Bloecker H."/>
            <person name="Puehler A."/>
            <person name="Mueller R."/>
        </authorList>
    </citation>
    <scope>NUCLEOTIDE SEQUENCE [LARGE SCALE GENOMIC DNA]</scope>
    <source>
        <strain evidence="5">So ce56</strain>
    </source>
</reference>
<dbReference type="InterPro" id="IPR007627">
    <property type="entry name" value="RNA_pol_sigma70_r2"/>
</dbReference>
<dbReference type="KEGG" id="scl:sce3443"/>
<feature type="region of interest" description="Disordered" evidence="1">
    <location>
        <begin position="166"/>
        <end position="190"/>
    </location>
</feature>